<organism evidence="6 7">
    <name type="scientific">Zootermopsis nevadensis</name>
    <name type="common">Dampwood termite</name>
    <dbReference type="NCBI Taxonomy" id="136037"/>
    <lineage>
        <taxon>Eukaryota</taxon>
        <taxon>Metazoa</taxon>
        <taxon>Ecdysozoa</taxon>
        <taxon>Arthropoda</taxon>
        <taxon>Hexapoda</taxon>
        <taxon>Insecta</taxon>
        <taxon>Pterygota</taxon>
        <taxon>Neoptera</taxon>
        <taxon>Polyneoptera</taxon>
        <taxon>Dictyoptera</taxon>
        <taxon>Blattodea</taxon>
        <taxon>Blattoidea</taxon>
        <taxon>Termitoidae</taxon>
        <taxon>Termopsidae</taxon>
        <taxon>Zootermopsis</taxon>
    </lineage>
</organism>
<evidence type="ECO:0000256" key="4">
    <source>
        <dbReference type="SAM" id="MobiDB-lite"/>
    </source>
</evidence>
<dbReference type="GO" id="GO:0042073">
    <property type="term" value="P:intraciliary transport"/>
    <property type="evidence" value="ECO:0007669"/>
    <property type="project" value="TreeGrafter"/>
</dbReference>
<dbReference type="PANTHER" id="PTHR16650">
    <property type="entry name" value="C21ORF13-RELATED"/>
    <property type="match status" value="1"/>
</dbReference>
<keyword evidence="2 3" id="KW-0175">Coiled coil</keyword>
<feature type="compositionally biased region" description="Basic and acidic residues" evidence="4">
    <location>
        <begin position="382"/>
        <end position="392"/>
    </location>
</feature>
<dbReference type="InterPro" id="IPR028933">
    <property type="entry name" value="Lebercilin_dom"/>
</dbReference>
<evidence type="ECO:0000259" key="5">
    <source>
        <dbReference type="Pfam" id="PF15619"/>
    </source>
</evidence>
<gene>
    <name evidence="6" type="ORF">L798_13437</name>
</gene>
<dbReference type="InParanoid" id="A0A067QRS8"/>
<sequence length="738" mass="83609">MSVSSSTKTNMNGYSQKILSAKLLRVKQLQNELTDAQFQLNELFTENRLLKTLQKRQDRALDKYESTKAALPQLIRSHNEEVRVLRAKVKQLKSECCEKDHRIKELDADLQNLRDQHHRLLKLSRDRHLGTREKLTEQMEELKEIIKEQDLRIQTLHRKVMLETKNFKHQLSYEITRHKETQRHLSEALDKISKLEILVETKEKYIANFVPKQNFRNKYRQSVVPLVSLAGPARYPDLHASMKSEAELFPQLEEESSEGTCMASHTNTTYGSARLSTEAVKINSGNHMPSDGYNTRRMKLANKRQFVLKRELYETVVNKTDDLMSSSDLTSRTPSSSVLTDDRQSDLTDDNVSKQPYSLGTAYGSRKPSLNTEPTEKLSLSVDDHDTRKSEDLEKENEDLVSSTKTSRSGSFQENGRNDLFTNVIADTREGIDVGKDSLLVLELKCVENGLKEMVSDNESRKGSLLMEKLNYAEEKSISTITNRSPGRKGSLERENTSYTEESMPAVNKILSRKGSIKTEKINFVEESAPALRNKIRSRTSSPSDEINLDTDSVKHMTTFKREKSYVSSNENGTKNDTSCEYGLAEASGHLSETSRARNKIQNEVLSERDITDTKLKQVVNNSESKAPETKDHEKKKLLAALKAIDEGEDPSVVDTGDKSSSILENALTNSTSDASSSLNISLPFIGQMRVLNKQWEGKVTSEERRTDVEKPKTKTELMQELFGGHFRDLTAGNNNSA</sequence>
<name>A0A067QRS8_ZOONE</name>
<accession>A0A067QRS8</accession>
<dbReference type="AlphaFoldDB" id="A0A067QRS8"/>
<protein>
    <submittedName>
        <fullName evidence="6">Lebercilin-like protein</fullName>
    </submittedName>
</protein>
<feature type="compositionally biased region" description="Polar residues" evidence="4">
    <location>
        <begin position="400"/>
        <end position="414"/>
    </location>
</feature>
<evidence type="ECO:0000313" key="7">
    <source>
        <dbReference type="Proteomes" id="UP000027135"/>
    </source>
</evidence>
<feature type="compositionally biased region" description="Low complexity" evidence="4">
    <location>
        <begin position="324"/>
        <end position="337"/>
    </location>
</feature>
<evidence type="ECO:0000256" key="1">
    <source>
        <dbReference type="ARBA" id="ARBA00010229"/>
    </source>
</evidence>
<reference evidence="6 7" key="1">
    <citation type="journal article" date="2014" name="Nat. Commun.">
        <title>Molecular traces of alternative social organization in a termite genome.</title>
        <authorList>
            <person name="Terrapon N."/>
            <person name="Li C."/>
            <person name="Robertson H.M."/>
            <person name="Ji L."/>
            <person name="Meng X."/>
            <person name="Booth W."/>
            <person name="Chen Z."/>
            <person name="Childers C.P."/>
            <person name="Glastad K.M."/>
            <person name="Gokhale K."/>
            <person name="Gowin J."/>
            <person name="Gronenberg W."/>
            <person name="Hermansen R.A."/>
            <person name="Hu H."/>
            <person name="Hunt B.G."/>
            <person name="Huylmans A.K."/>
            <person name="Khalil S.M."/>
            <person name="Mitchell R.D."/>
            <person name="Munoz-Torres M.C."/>
            <person name="Mustard J.A."/>
            <person name="Pan H."/>
            <person name="Reese J.T."/>
            <person name="Scharf M.E."/>
            <person name="Sun F."/>
            <person name="Vogel H."/>
            <person name="Xiao J."/>
            <person name="Yang W."/>
            <person name="Yang Z."/>
            <person name="Yang Z."/>
            <person name="Zhou J."/>
            <person name="Zhu J."/>
            <person name="Brent C.S."/>
            <person name="Elsik C.G."/>
            <person name="Goodisman M.A."/>
            <person name="Liberles D.A."/>
            <person name="Roe R.M."/>
            <person name="Vargo E.L."/>
            <person name="Vilcinskas A."/>
            <person name="Wang J."/>
            <person name="Bornberg-Bauer E."/>
            <person name="Korb J."/>
            <person name="Zhang G."/>
            <person name="Liebig J."/>
        </authorList>
    </citation>
    <scope>NUCLEOTIDE SEQUENCE [LARGE SCALE GENOMIC DNA]</scope>
    <source>
        <tissue evidence="6">Whole organism</tissue>
    </source>
</reference>
<feature type="coiled-coil region" evidence="3">
    <location>
        <begin position="26"/>
        <end position="159"/>
    </location>
</feature>
<dbReference type="STRING" id="136037.A0A067QRS8"/>
<dbReference type="eggNOG" id="ENOG502QQG3">
    <property type="taxonomic scope" value="Eukaryota"/>
</dbReference>
<dbReference type="Pfam" id="PF15619">
    <property type="entry name" value="Lebercilin"/>
    <property type="match status" value="1"/>
</dbReference>
<comment type="similarity">
    <text evidence="1">Belongs to the LCA5 family.</text>
</comment>
<dbReference type="EMBL" id="KK853097">
    <property type="protein sequence ID" value="KDR11432.1"/>
    <property type="molecule type" value="Genomic_DNA"/>
</dbReference>
<evidence type="ECO:0000313" key="6">
    <source>
        <dbReference type="EMBL" id="KDR11432.1"/>
    </source>
</evidence>
<evidence type="ECO:0000256" key="3">
    <source>
        <dbReference type="SAM" id="Coils"/>
    </source>
</evidence>
<dbReference type="PANTHER" id="PTHR16650:SF6">
    <property type="entry name" value="GH21622P"/>
    <property type="match status" value="1"/>
</dbReference>
<feature type="region of interest" description="Disordered" evidence="4">
    <location>
        <begin position="324"/>
        <end position="414"/>
    </location>
</feature>
<feature type="domain" description="Lebercilin" evidence="5">
    <location>
        <begin position="15"/>
        <end position="204"/>
    </location>
</feature>
<dbReference type="GO" id="GO:0005930">
    <property type="term" value="C:axoneme"/>
    <property type="evidence" value="ECO:0007669"/>
    <property type="project" value="TreeGrafter"/>
</dbReference>
<evidence type="ECO:0000256" key="2">
    <source>
        <dbReference type="ARBA" id="ARBA00023054"/>
    </source>
</evidence>
<dbReference type="Proteomes" id="UP000027135">
    <property type="component" value="Unassembled WGS sequence"/>
</dbReference>
<dbReference type="InterPro" id="IPR026188">
    <property type="entry name" value="Lebercilin-like"/>
</dbReference>
<proteinExistence type="inferred from homology"/>
<keyword evidence="7" id="KW-1185">Reference proteome</keyword>
<feature type="region of interest" description="Disordered" evidence="4">
    <location>
        <begin position="480"/>
        <end position="501"/>
    </location>
</feature>